<keyword evidence="13" id="KW-0391">Immunity</keyword>
<feature type="region of interest" description="Disordered" evidence="24">
    <location>
        <begin position="978"/>
        <end position="997"/>
    </location>
</feature>
<evidence type="ECO:0000256" key="22">
    <source>
        <dbReference type="ARBA" id="ARBA00055631"/>
    </source>
</evidence>
<dbReference type="GO" id="GO:0003676">
    <property type="term" value="F:nucleic acid binding"/>
    <property type="evidence" value="ECO:0007669"/>
    <property type="project" value="InterPro"/>
</dbReference>
<feature type="compositionally biased region" description="Basic and acidic residues" evidence="24">
    <location>
        <begin position="17"/>
        <end position="29"/>
    </location>
</feature>
<dbReference type="GO" id="GO:0061733">
    <property type="term" value="F:protein-lysine-acetyltransferase activity"/>
    <property type="evidence" value="ECO:0007669"/>
    <property type="project" value="UniProtKB-EC"/>
</dbReference>
<evidence type="ECO:0000256" key="17">
    <source>
        <dbReference type="ARBA" id="ARBA00023054"/>
    </source>
</evidence>
<dbReference type="GO" id="GO:0005694">
    <property type="term" value="C:chromosome"/>
    <property type="evidence" value="ECO:0007669"/>
    <property type="project" value="UniProtKB-SubCell"/>
</dbReference>
<dbReference type="Pfam" id="PF14605">
    <property type="entry name" value="Nup35_RRM_2"/>
    <property type="match status" value="1"/>
</dbReference>
<evidence type="ECO:0000256" key="15">
    <source>
        <dbReference type="ARBA" id="ARBA00022990"/>
    </source>
</evidence>
<keyword evidence="18" id="KW-0906">Nuclear pore complex</keyword>
<feature type="compositionally biased region" description="Basic and acidic residues" evidence="24">
    <location>
        <begin position="766"/>
        <end position="783"/>
    </location>
</feature>
<evidence type="ECO:0000256" key="10">
    <source>
        <dbReference type="ARBA" id="ARBA00022553"/>
    </source>
</evidence>
<keyword evidence="26" id="KW-1185">Reference proteome</keyword>
<dbReference type="GO" id="GO:0015031">
    <property type="term" value="P:protein transport"/>
    <property type="evidence" value="ECO:0007669"/>
    <property type="project" value="UniProtKB-KW"/>
</dbReference>
<accession>A0A6P3XQW4</accession>
<evidence type="ECO:0000256" key="23">
    <source>
        <dbReference type="ARBA" id="ARBA00069544"/>
    </source>
</evidence>
<keyword evidence="7" id="KW-0158">Chromosome</keyword>
<keyword evidence="15" id="KW-0007">Acetylation</keyword>
<dbReference type="InterPro" id="IPR045107">
    <property type="entry name" value="SAC3/GANP/THP3"/>
</dbReference>
<dbReference type="Gene3D" id="1.25.40.990">
    <property type="match status" value="1"/>
</dbReference>
<dbReference type="PANTHER" id="PTHR12436">
    <property type="entry name" value="80 KDA MCM3-ASSOCIATED PROTEIN"/>
    <property type="match status" value="1"/>
</dbReference>
<dbReference type="PANTHER" id="PTHR12436:SF3">
    <property type="entry name" value="GERMINAL-CENTER ASSOCIATED NUCLEAR PROTEIN"/>
    <property type="match status" value="1"/>
</dbReference>
<evidence type="ECO:0000256" key="8">
    <source>
        <dbReference type="ARBA" id="ARBA00022481"/>
    </source>
</evidence>
<feature type="compositionally biased region" description="Low complexity" evidence="24">
    <location>
        <begin position="806"/>
        <end position="818"/>
    </location>
</feature>
<evidence type="ECO:0000256" key="2">
    <source>
        <dbReference type="ARBA" id="ARBA00004496"/>
    </source>
</evidence>
<organism evidence="26 27">
    <name type="scientific">Dinoponera quadriceps</name>
    <name type="common">South American ant</name>
    <dbReference type="NCBI Taxonomy" id="609295"/>
    <lineage>
        <taxon>Eukaryota</taxon>
        <taxon>Metazoa</taxon>
        <taxon>Ecdysozoa</taxon>
        <taxon>Arthropoda</taxon>
        <taxon>Hexapoda</taxon>
        <taxon>Insecta</taxon>
        <taxon>Pterygota</taxon>
        <taxon>Neoptera</taxon>
        <taxon>Endopterygota</taxon>
        <taxon>Hymenoptera</taxon>
        <taxon>Apocrita</taxon>
        <taxon>Aculeata</taxon>
        <taxon>Formicoidea</taxon>
        <taxon>Formicidae</taxon>
        <taxon>Ponerinae</taxon>
        <taxon>Ponerini</taxon>
        <taxon>Dinoponera</taxon>
    </lineage>
</organism>
<dbReference type="Gene3D" id="3.30.70.330">
    <property type="match status" value="1"/>
</dbReference>
<evidence type="ECO:0000256" key="9">
    <source>
        <dbReference type="ARBA" id="ARBA00022490"/>
    </source>
</evidence>
<keyword evidence="14" id="KW-0653">Protein transport</keyword>
<dbReference type="Pfam" id="PF03399">
    <property type="entry name" value="SAC3_GANP"/>
    <property type="match status" value="1"/>
</dbReference>
<evidence type="ECO:0000256" key="18">
    <source>
        <dbReference type="ARBA" id="ARBA00023132"/>
    </source>
</evidence>
<keyword evidence="19" id="KW-0539">Nucleus</keyword>
<keyword evidence="8" id="KW-0488">Methylation</keyword>
<feature type="domain" description="SAC3/GANP/THP3 conserved" evidence="25">
    <location>
        <begin position="384"/>
        <end position="675"/>
    </location>
</feature>
<keyword evidence="9" id="KW-0963">Cytoplasm</keyword>
<evidence type="ECO:0000259" key="25">
    <source>
        <dbReference type="Pfam" id="PF03399"/>
    </source>
</evidence>
<comment type="similarity">
    <text evidence="21">Belongs to the SAC3 family.</text>
</comment>
<dbReference type="CTD" id="44271"/>
<proteinExistence type="inferred from homology"/>
<evidence type="ECO:0000256" key="19">
    <source>
        <dbReference type="ARBA" id="ARBA00023242"/>
    </source>
</evidence>
<dbReference type="GO" id="GO:0002376">
    <property type="term" value="P:immune system process"/>
    <property type="evidence" value="ECO:0007669"/>
    <property type="project" value="UniProtKB-KW"/>
</dbReference>
<evidence type="ECO:0000313" key="26">
    <source>
        <dbReference type="Proteomes" id="UP000515204"/>
    </source>
</evidence>
<feature type="region of interest" description="Disordered" evidence="24">
    <location>
        <begin position="13"/>
        <end position="35"/>
    </location>
</feature>
<evidence type="ECO:0000256" key="1">
    <source>
        <dbReference type="ARBA" id="ARBA00004286"/>
    </source>
</evidence>
<dbReference type="GeneID" id="106747603"/>
<protein>
    <recommendedName>
        <fullName evidence="23">Germinal-center associated nuclear protein</fullName>
        <ecNumber evidence="5">2.3.1.48</ecNumber>
    </recommendedName>
</protein>
<name>A0A6P3XQW4_DINQU</name>
<dbReference type="InterPro" id="IPR005062">
    <property type="entry name" value="SAC3/GANP/THP3_conserved"/>
</dbReference>
<evidence type="ECO:0000256" key="6">
    <source>
        <dbReference type="ARBA" id="ARBA00022448"/>
    </source>
</evidence>
<evidence type="ECO:0000256" key="16">
    <source>
        <dbReference type="ARBA" id="ARBA00023010"/>
    </source>
</evidence>
<evidence type="ECO:0000256" key="7">
    <source>
        <dbReference type="ARBA" id="ARBA00022454"/>
    </source>
</evidence>
<feature type="compositionally biased region" description="Polar residues" evidence="24">
    <location>
        <begin position="784"/>
        <end position="801"/>
    </location>
</feature>
<dbReference type="EC" id="2.3.1.48" evidence="5"/>
<evidence type="ECO:0000313" key="27">
    <source>
        <dbReference type="RefSeq" id="XP_014480761.1"/>
    </source>
</evidence>
<dbReference type="GO" id="GO:0006406">
    <property type="term" value="P:mRNA export from nucleus"/>
    <property type="evidence" value="ECO:0007669"/>
    <property type="project" value="TreeGrafter"/>
</dbReference>
<dbReference type="FunFam" id="1.25.40.990:FF:000003">
    <property type="entry name" value="germinal-center associated nuclear protein isoform X2"/>
    <property type="match status" value="1"/>
</dbReference>
<keyword evidence="6" id="KW-0813">Transport</keyword>
<comment type="function">
    <text evidence="22">As a component of the TREX-2 complex, involved in the export of mRNAs to the cytoplasm through the nuclear pores. Through the acetylation of histones, affects the assembly of nucleosomes at immunoglobulin variable region genes and promotes the recruitment and positioning of transcription complex to favor DNA cytosine deaminase AICDA/AID targeting, hence promoting somatic hypermutations.</text>
</comment>
<dbReference type="GO" id="GO:0005654">
    <property type="term" value="C:nucleoplasm"/>
    <property type="evidence" value="ECO:0007669"/>
    <property type="project" value="UniProtKB-SubCell"/>
</dbReference>
<dbReference type="OrthoDB" id="21502at2759"/>
<dbReference type="RefSeq" id="XP_014480761.1">
    <property type="nucleotide sequence ID" value="XM_014625275.1"/>
</dbReference>
<keyword evidence="11" id="KW-0808">Transferase</keyword>
<gene>
    <name evidence="27" type="primary">LOC106747603</name>
</gene>
<keyword evidence="12" id="KW-0509">mRNA transport</keyword>
<dbReference type="InterPro" id="IPR035979">
    <property type="entry name" value="RBD_domain_sf"/>
</dbReference>
<feature type="region of interest" description="Disordered" evidence="24">
    <location>
        <begin position="84"/>
        <end position="116"/>
    </location>
</feature>
<dbReference type="GO" id="GO:0005643">
    <property type="term" value="C:nuclear pore"/>
    <property type="evidence" value="ECO:0007669"/>
    <property type="project" value="UniProtKB-SubCell"/>
</dbReference>
<feature type="region of interest" description="Disordered" evidence="24">
    <location>
        <begin position="726"/>
        <end position="844"/>
    </location>
</feature>
<evidence type="ECO:0000256" key="14">
    <source>
        <dbReference type="ARBA" id="ARBA00022927"/>
    </source>
</evidence>
<dbReference type="KEGG" id="dqu:106747603"/>
<keyword evidence="10" id="KW-0597">Phosphoprotein</keyword>
<comment type="subcellular location">
    <subcellularLocation>
        <location evidence="1">Chromosome</location>
    </subcellularLocation>
    <subcellularLocation>
        <location evidence="2">Cytoplasm</location>
    </subcellularLocation>
    <subcellularLocation>
        <location evidence="3">Nucleus</location>
        <location evidence="3">Nuclear pore complex</location>
    </subcellularLocation>
    <subcellularLocation>
        <location evidence="4">Nucleus</location>
        <location evidence="4">Nucleoplasm</location>
    </subcellularLocation>
</comment>
<evidence type="ECO:0000256" key="4">
    <source>
        <dbReference type="ARBA" id="ARBA00004642"/>
    </source>
</evidence>
<evidence type="ECO:0000256" key="5">
    <source>
        <dbReference type="ARBA" id="ARBA00013184"/>
    </source>
</evidence>
<evidence type="ECO:0000256" key="20">
    <source>
        <dbReference type="ARBA" id="ARBA00023315"/>
    </source>
</evidence>
<sequence length="1655" mass="187673">MIATSCQRFLHKKKVKHGEDTDSRGKMDATDTTMEIDELEPNDSNFVFSIPRVIHSGTLSDHAFDAHSSRKKVFTFAKPTIVSQYNHPRANPQTGNRAGAQADSRSRHRPKMPRSLYKPPINVFANALKETEAFERLKKNTRSAAGQIKLENTITCSDVPKALLTKQAAKEYFTNFGRTVKINIRPKRHVITVTYVTKDEANTAYYSSGDYKNETFHVEWAKAESLVKSPVRKKDKNSVTSLLKTTDDEEVISELEALANLGYNLHSSMVAEMSDVDVLLPARTRAGKAEKLPQEKSTSKVEKVAGASAASAGKIEKHETESQITNLLPNTPVEELQNIIHQVALTAEDKYKVLEARDRLMRLKRVKPASLATAKTTNGTCPDMCPEKERLMRESQRQVASYELLEGNEYRINHAAAIKQYSRSSADQEEPMSHELRPVRSLKMTMSYLLHEIVDLCDQEDTNLAEWYHFLWDRTRGIRKDITQQELCCEDSVELIEQCARFHIVCSERLCAEDASVFDKKINSENLTKCLQTLKYMYQDLRAKGVTCANEPEFRAYVVLLNLNNGNFLYDLRQLPKSVQDSPEVQFATKVYFALDSNNYYKFFKLVRQTTYMNACILLRYFNQVRVKAFSVMVKAYCRTTSTFAFPLYELIDILGFEEENEVTCFCEQVGLNLSDDGLHVMLNRQNFSMPGANIRQRRPYDLIESKRTGLGFSIGKCIAGGKMPGQTYNNHKPHNSFDAHGNLMPESINAADQNPDAAQLGPAESTERDAAKRLPKPARDGDQATSSPVHVKKQPTSNESKPAPVSESVSSNVVKVSTTPEPDVSAGHKIIPEGKPSAMMSRPVADKQPDEECVVDAAHRRENASKHSAVFGSSNVLINSAFATDNNGVVFSKQTETSRNVESNVASPFAMAVNKSIFSGTATGNIFMKSVASPSTVAAGNRLPTGLLVVPATNSKATAPATPDVFHKKKVAVRKEAMSGAEKARGEKQEHARRMRQIDERSGEVYESLHAEVTREFCCAIAKADADRLKRCYASCERIAGDVIGEVTREMCDAILTTEVANQRRLQAILLRVKCQMMAKCFDAWRRYTLKRRRQRLALEDTPVWLQRQSLEECARMLYSKERDLVIRNMRKRRLERREEEEEEQPDGAEKLAPLEFIVRAGIRENSRLLDVNPLPCVFWKLAISWPDLGNKPVLWRYKKVMNEYLHPGDFTTEPIVKVYMPNPYEALHVCVRHFEGFVSEPSLVGADAFLFIADATEDCVSVAKRLTKTVLSRHKLMPIPLTFIVLGNGQLEHQNESIVAELESLLESGYVSEYTIMFEGNLTARVILNLTQSAVLWLTMNKSPMNPLEMDYLHNVYDICLSEELWLRILGDAMFNKQLSSALKDPNFIIDLHNEAVNHLMDIILDPESTLYTSFAPEFKQFLRTDHIMPCGYEYFNESWKRAEYRAKLEATMNSFVLPPWNAPWPIADVQDLRRRIMNYCSEVLSDANCNIVLCDIFSNFSLTSDSLQVSNFVQVLLHVIKEKVSLLDEDQMVIYNKNHIKHFRTLPWWFKSNVLTEFMSRELNSSDSDLSDGGAAKKRLRHDGSYNSLNESALDEEFEPLTKFCEITRNQVMEVHLTSRCIEERLQTQRLQNSLLEKKVRDALLDEMEINV</sequence>
<evidence type="ECO:0000256" key="11">
    <source>
        <dbReference type="ARBA" id="ARBA00022679"/>
    </source>
</evidence>
<keyword evidence="17" id="KW-0175">Coiled coil</keyword>
<evidence type="ECO:0000256" key="13">
    <source>
        <dbReference type="ARBA" id="ARBA00022859"/>
    </source>
</evidence>
<evidence type="ECO:0000256" key="3">
    <source>
        <dbReference type="ARBA" id="ARBA00004567"/>
    </source>
</evidence>
<dbReference type="Proteomes" id="UP000515204">
    <property type="component" value="Unplaced"/>
</dbReference>
<evidence type="ECO:0000256" key="24">
    <source>
        <dbReference type="SAM" id="MobiDB-lite"/>
    </source>
</evidence>
<reference evidence="27" key="1">
    <citation type="submission" date="2025-08" db="UniProtKB">
        <authorList>
            <consortium name="RefSeq"/>
        </authorList>
    </citation>
    <scope>IDENTIFICATION</scope>
</reference>
<keyword evidence="16" id="KW-0811">Translocation</keyword>
<dbReference type="InterPro" id="IPR012677">
    <property type="entry name" value="Nucleotide-bd_a/b_plait_sf"/>
</dbReference>
<keyword evidence="20" id="KW-0012">Acyltransferase</keyword>
<evidence type="ECO:0000256" key="21">
    <source>
        <dbReference type="ARBA" id="ARBA00038443"/>
    </source>
</evidence>
<dbReference type="GO" id="GO:0005737">
    <property type="term" value="C:cytoplasm"/>
    <property type="evidence" value="ECO:0007669"/>
    <property type="project" value="UniProtKB-SubCell"/>
</dbReference>
<dbReference type="SUPFAM" id="SSF54928">
    <property type="entry name" value="RNA-binding domain, RBD"/>
    <property type="match status" value="1"/>
</dbReference>
<dbReference type="GO" id="GO:0070390">
    <property type="term" value="C:transcription export complex 2"/>
    <property type="evidence" value="ECO:0007669"/>
    <property type="project" value="TreeGrafter"/>
</dbReference>
<feature type="compositionally biased region" description="Polar residues" evidence="24">
    <location>
        <begin position="84"/>
        <end position="96"/>
    </location>
</feature>
<evidence type="ECO:0000256" key="12">
    <source>
        <dbReference type="ARBA" id="ARBA00022816"/>
    </source>
</evidence>